<proteinExistence type="predicted"/>
<keyword evidence="2" id="KW-0812">Transmembrane</keyword>
<keyword evidence="2" id="KW-0472">Membrane</keyword>
<evidence type="ECO:0000256" key="2">
    <source>
        <dbReference type="SAM" id="Phobius"/>
    </source>
</evidence>
<feature type="transmembrane region" description="Helical" evidence="2">
    <location>
        <begin position="65"/>
        <end position="86"/>
    </location>
</feature>
<keyword evidence="4" id="KW-1185">Reference proteome</keyword>
<evidence type="ECO:0000256" key="1">
    <source>
        <dbReference type="SAM" id="MobiDB-lite"/>
    </source>
</evidence>
<protein>
    <submittedName>
        <fullName evidence="3">DUF4112 domain-containing protein</fullName>
    </submittedName>
</protein>
<name>A0ABU2FV03_9EURY</name>
<dbReference type="PANTHER" id="PTHR35519">
    <property type="entry name" value="MEMBRANE PROTEINS"/>
    <property type="match status" value="1"/>
</dbReference>
<evidence type="ECO:0000313" key="3">
    <source>
        <dbReference type="EMBL" id="MDS0284592.1"/>
    </source>
</evidence>
<dbReference type="Pfam" id="PF13430">
    <property type="entry name" value="DUF4112"/>
    <property type="match status" value="1"/>
</dbReference>
<dbReference type="EMBL" id="JAMQOS010000009">
    <property type="protein sequence ID" value="MDS0284592.1"/>
    <property type="molecule type" value="Genomic_DNA"/>
</dbReference>
<dbReference type="Proteomes" id="UP001268864">
    <property type="component" value="Unassembled WGS sequence"/>
</dbReference>
<comment type="caution">
    <text evidence="3">The sequence shown here is derived from an EMBL/GenBank/DDBJ whole genome shotgun (WGS) entry which is preliminary data.</text>
</comment>
<feature type="transmembrane region" description="Helical" evidence="2">
    <location>
        <begin position="98"/>
        <end position="121"/>
    </location>
</feature>
<feature type="region of interest" description="Disordered" evidence="1">
    <location>
        <begin position="1"/>
        <end position="36"/>
    </location>
</feature>
<reference evidence="3 4" key="1">
    <citation type="submission" date="2022-06" db="EMBL/GenBank/DDBJ databases">
        <title>Halomicroarcula sp. a new haloarchaeum isolate from saline soil.</title>
        <authorList>
            <person name="Strakova D."/>
            <person name="Galisteo C."/>
            <person name="Sanchez-Porro C."/>
            <person name="Ventosa A."/>
        </authorList>
    </citation>
    <scope>NUCLEOTIDE SEQUENCE [LARGE SCALE GENOMIC DNA]</scope>
    <source>
        <strain evidence="3 4">S3CR25-11</strain>
    </source>
</reference>
<sequence>MPTDPNRPGPVSTDSTDDPVLTDEATGTRSPRESAALERVRRVARLQDEAIRVPGTQFRFGLDPVLSLLPVGGDALAAAISLYPIVEAARLGVPKRTLVAMLGLVTVDAVVGSVPVLGSLFDAVWKANEWNRRLLEGHIEPS</sequence>
<dbReference type="RefSeq" id="WP_310902257.1">
    <property type="nucleotide sequence ID" value="NZ_JAMQOS010000009.1"/>
</dbReference>
<organism evidence="3 4">
    <name type="scientific">Haloarcula onubensis</name>
    <dbReference type="NCBI Taxonomy" id="2950539"/>
    <lineage>
        <taxon>Archaea</taxon>
        <taxon>Methanobacteriati</taxon>
        <taxon>Methanobacteriota</taxon>
        <taxon>Stenosarchaea group</taxon>
        <taxon>Halobacteria</taxon>
        <taxon>Halobacteriales</taxon>
        <taxon>Haloarculaceae</taxon>
        <taxon>Haloarcula</taxon>
    </lineage>
</organism>
<gene>
    <name evidence="3" type="ORF">NDI86_21060</name>
</gene>
<keyword evidence="2" id="KW-1133">Transmembrane helix</keyword>
<accession>A0ABU2FV03</accession>
<dbReference type="InterPro" id="IPR025187">
    <property type="entry name" value="DUF4112"/>
</dbReference>
<dbReference type="PANTHER" id="PTHR35519:SF2">
    <property type="entry name" value="PH DOMAIN PROTEIN"/>
    <property type="match status" value="1"/>
</dbReference>
<evidence type="ECO:0000313" key="4">
    <source>
        <dbReference type="Proteomes" id="UP001268864"/>
    </source>
</evidence>